<organism evidence="2 3">
    <name type="scientific">Pseudomassariella vexata</name>
    <dbReference type="NCBI Taxonomy" id="1141098"/>
    <lineage>
        <taxon>Eukaryota</taxon>
        <taxon>Fungi</taxon>
        <taxon>Dikarya</taxon>
        <taxon>Ascomycota</taxon>
        <taxon>Pezizomycotina</taxon>
        <taxon>Sordariomycetes</taxon>
        <taxon>Xylariomycetidae</taxon>
        <taxon>Amphisphaeriales</taxon>
        <taxon>Pseudomassariaceae</taxon>
        <taxon>Pseudomassariella</taxon>
    </lineage>
</organism>
<dbReference type="GO" id="GO:0009086">
    <property type="term" value="P:methionine biosynthetic process"/>
    <property type="evidence" value="ECO:0007669"/>
    <property type="project" value="InterPro"/>
</dbReference>
<keyword evidence="2" id="KW-0808">Transferase</keyword>
<dbReference type="GO" id="GO:0032259">
    <property type="term" value="P:methylation"/>
    <property type="evidence" value="ECO:0007669"/>
    <property type="project" value="UniProtKB-KW"/>
</dbReference>
<name>A0A1Y2EBE2_9PEZI</name>
<evidence type="ECO:0000313" key="3">
    <source>
        <dbReference type="Proteomes" id="UP000193689"/>
    </source>
</evidence>
<evidence type="ECO:0000259" key="1">
    <source>
        <dbReference type="Pfam" id="PF01717"/>
    </source>
</evidence>
<dbReference type="InterPro" id="IPR038071">
    <property type="entry name" value="UROD/MetE-like_sf"/>
</dbReference>
<dbReference type="RefSeq" id="XP_040719186.1">
    <property type="nucleotide sequence ID" value="XM_040863493.1"/>
</dbReference>
<dbReference type="STRING" id="1141098.A0A1Y2EBE2"/>
<proteinExistence type="predicted"/>
<dbReference type="PANTHER" id="PTHR43844:SF2">
    <property type="entry name" value="SYNTHASE, VITAMIN-B12 INDEPENDENT, PUTATIVE (AFU_ORTHOLOGUE AFUA_3G12060)-RELATED"/>
    <property type="match status" value="1"/>
</dbReference>
<dbReference type="GO" id="GO:0008270">
    <property type="term" value="F:zinc ion binding"/>
    <property type="evidence" value="ECO:0007669"/>
    <property type="project" value="InterPro"/>
</dbReference>
<dbReference type="SUPFAM" id="SSF51726">
    <property type="entry name" value="UROD/MetE-like"/>
    <property type="match status" value="1"/>
</dbReference>
<dbReference type="GO" id="GO:0003871">
    <property type="term" value="F:5-methyltetrahydropteroyltriglutamate-homocysteine S-methyltransferase activity"/>
    <property type="evidence" value="ECO:0007669"/>
    <property type="project" value="InterPro"/>
</dbReference>
<dbReference type="CDD" id="cd03311">
    <property type="entry name" value="CIMS_C_terminal_like"/>
    <property type="match status" value="1"/>
</dbReference>
<reference evidence="2 3" key="1">
    <citation type="submission" date="2016-07" db="EMBL/GenBank/DDBJ databases">
        <title>Pervasive Adenine N6-methylation of Active Genes in Fungi.</title>
        <authorList>
            <consortium name="DOE Joint Genome Institute"/>
            <person name="Mondo S.J."/>
            <person name="Dannebaum R.O."/>
            <person name="Kuo R.C."/>
            <person name="Labutti K."/>
            <person name="Haridas S."/>
            <person name="Kuo A."/>
            <person name="Salamov A."/>
            <person name="Ahrendt S.R."/>
            <person name="Lipzen A."/>
            <person name="Sullivan W."/>
            <person name="Andreopoulos W.B."/>
            <person name="Clum A."/>
            <person name="Lindquist E."/>
            <person name="Daum C."/>
            <person name="Ramamoorthy G.K."/>
            <person name="Gryganskyi A."/>
            <person name="Culley D."/>
            <person name="Magnuson J.K."/>
            <person name="James T.Y."/>
            <person name="O'Malley M.A."/>
            <person name="Stajich J.E."/>
            <person name="Spatafora J.W."/>
            <person name="Visel A."/>
            <person name="Grigoriev I.V."/>
        </authorList>
    </citation>
    <scope>NUCLEOTIDE SEQUENCE [LARGE SCALE GENOMIC DNA]</scope>
    <source>
        <strain evidence="2 3">CBS 129021</strain>
    </source>
</reference>
<evidence type="ECO:0000313" key="2">
    <source>
        <dbReference type="EMBL" id="ORY68899.1"/>
    </source>
</evidence>
<dbReference type="EMBL" id="MCFJ01000003">
    <property type="protein sequence ID" value="ORY68899.1"/>
    <property type="molecule type" value="Genomic_DNA"/>
</dbReference>
<dbReference type="PANTHER" id="PTHR43844">
    <property type="entry name" value="METHIONINE SYNTHASE"/>
    <property type="match status" value="1"/>
</dbReference>
<feature type="domain" description="Cobalamin-independent methionine synthase MetE C-terminal/archaeal" evidence="1">
    <location>
        <begin position="182"/>
        <end position="373"/>
    </location>
</feature>
<gene>
    <name evidence="2" type="ORF">BCR38DRAFT_482372</name>
</gene>
<accession>A0A1Y2EBE2</accession>
<dbReference type="InterPro" id="IPR002629">
    <property type="entry name" value="Met_Synth_C/arc"/>
</dbReference>
<keyword evidence="2" id="KW-0489">Methyltransferase</keyword>
<keyword evidence="3" id="KW-1185">Reference proteome</keyword>
<dbReference type="Pfam" id="PF01717">
    <property type="entry name" value="Meth_synt_2"/>
    <property type="match status" value="1"/>
</dbReference>
<comment type="caution">
    <text evidence="2">The sequence shown here is derived from an EMBL/GenBank/DDBJ whole genome shotgun (WGS) entry which is preliminary data.</text>
</comment>
<sequence length="402" mass="45422">MVTTKQRPPFRAEHMGSLLRPKALSEKRIQLDSVKALEIVRDKELHTLEDEAINEIVKVQLDIGFHAITDGEYRRHQFWGTFFPNLEGFEEIQNPEWDMFRPYVPDTAAFTETGHKPGESIVCTGKIKHAGSAYISDWEYLKSLVPAERVKELKVTLAAPEWYHLRYKKGRAYPSSVYANDEEYFADIAAAYRTELQILYDAGCRNVTIDDPNLAYFCSEKMLAGFEADNESAPALLSSYIRLYNSCISSRPADMHLGIHLCRGNFAYSKHFSEGGYDRIASSLFNDIAADTYFLEYDTERAGYFAPLKELPADKNVVLGLITSKFGELEDLGAMKRRVHEAAEVVAEAVGQSREEALKRMGVSPQCGFASHHLGNSVSREDMINKLKLVRELADSIWPGEP</sequence>
<dbReference type="AlphaFoldDB" id="A0A1Y2EBE2"/>
<dbReference type="GeneID" id="63779705"/>
<dbReference type="InParanoid" id="A0A1Y2EBE2"/>
<dbReference type="OrthoDB" id="7772923at2759"/>
<dbReference type="Gene3D" id="3.20.20.210">
    <property type="match status" value="1"/>
</dbReference>
<dbReference type="Proteomes" id="UP000193689">
    <property type="component" value="Unassembled WGS sequence"/>
</dbReference>
<protein>
    <submittedName>
        <fullName evidence="2">Methyltetrahydropteroyltriglutamate-homocysteine s-methyltransferase</fullName>
    </submittedName>
</protein>